<dbReference type="Proteomes" id="UP000789405">
    <property type="component" value="Unassembled WGS sequence"/>
</dbReference>
<organism evidence="1 2">
    <name type="scientific">Dentiscutata erythropus</name>
    <dbReference type="NCBI Taxonomy" id="1348616"/>
    <lineage>
        <taxon>Eukaryota</taxon>
        <taxon>Fungi</taxon>
        <taxon>Fungi incertae sedis</taxon>
        <taxon>Mucoromycota</taxon>
        <taxon>Glomeromycotina</taxon>
        <taxon>Glomeromycetes</taxon>
        <taxon>Diversisporales</taxon>
        <taxon>Gigasporaceae</taxon>
        <taxon>Dentiscutata</taxon>
    </lineage>
</organism>
<keyword evidence="2" id="KW-1185">Reference proteome</keyword>
<protein>
    <submittedName>
        <fullName evidence="1">19278_t:CDS:1</fullName>
    </submittedName>
</protein>
<evidence type="ECO:0000313" key="1">
    <source>
        <dbReference type="EMBL" id="CAG8828351.1"/>
    </source>
</evidence>
<comment type="caution">
    <text evidence="1">The sequence shown here is derived from an EMBL/GenBank/DDBJ whole genome shotgun (WGS) entry which is preliminary data.</text>
</comment>
<feature type="non-terminal residue" evidence="1">
    <location>
        <position position="64"/>
    </location>
</feature>
<dbReference type="AlphaFoldDB" id="A0A9N9PHM6"/>
<evidence type="ECO:0000313" key="2">
    <source>
        <dbReference type="Proteomes" id="UP000789405"/>
    </source>
</evidence>
<dbReference type="EMBL" id="CAJVPY010071233">
    <property type="protein sequence ID" value="CAG8828351.1"/>
    <property type="molecule type" value="Genomic_DNA"/>
</dbReference>
<sequence length="64" mass="7768">MFFPLRNCSPFKNKLPFEFVSFQRFLLRAYFDVGEGAFIANYFSASLQERNWIKKYFTKVKVKR</sequence>
<accession>A0A9N9PHM6</accession>
<gene>
    <name evidence="1" type="ORF">DERYTH_LOCUS28477</name>
</gene>
<proteinExistence type="predicted"/>
<name>A0A9N9PHM6_9GLOM</name>
<reference evidence="1" key="1">
    <citation type="submission" date="2021-06" db="EMBL/GenBank/DDBJ databases">
        <authorList>
            <person name="Kallberg Y."/>
            <person name="Tangrot J."/>
            <person name="Rosling A."/>
        </authorList>
    </citation>
    <scope>NUCLEOTIDE SEQUENCE</scope>
    <source>
        <strain evidence="1">MA453B</strain>
    </source>
</reference>